<dbReference type="OrthoDB" id="10030313at2759"/>
<feature type="region of interest" description="Disordered" evidence="5">
    <location>
        <begin position="1067"/>
        <end position="1127"/>
    </location>
</feature>
<gene>
    <name evidence="8" type="ORF">GMOD_00000454</name>
</gene>
<feature type="domain" description="DFDF" evidence="7">
    <location>
        <begin position="1019"/>
        <end position="1055"/>
    </location>
</feature>
<dbReference type="SMART" id="SM01271">
    <property type="entry name" value="LSM14"/>
    <property type="match status" value="1"/>
</dbReference>
<dbReference type="EMBL" id="KE747824">
    <property type="protein sequence ID" value="RMZ70371.1"/>
    <property type="molecule type" value="Genomic_DNA"/>
</dbReference>
<feature type="compositionally biased region" description="Low complexity" evidence="5">
    <location>
        <begin position="284"/>
        <end position="296"/>
    </location>
</feature>
<dbReference type="InterPro" id="IPR025762">
    <property type="entry name" value="DFDF"/>
</dbReference>
<dbReference type="Pfam" id="PF09532">
    <property type="entry name" value="FDF"/>
    <property type="match status" value="1"/>
</dbReference>
<comment type="subcellular location">
    <subcellularLocation>
        <location evidence="1">Cytoplasm</location>
        <location evidence="1">P-body</location>
    </subcellularLocation>
</comment>
<dbReference type="InterPro" id="IPR002931">
    <property type="entry name" value="Transglutaminase-like"/>
</dbReference>
<reference evidence="8 9" key="1">
    <citation type="journal article" date="2014" name="PLoS ONE">
        <title>De novo Genome Assembly of the Fungal Plant Pathogen Pyrenophora semeniperda.</title>
        <authorList>
            <person name="Soliai M.M."/>
            <person name="Meyer S.E."/>
            <person name="Udall J.A."/>
            <person name="Elzinga D.E."/>
            <person name="Hermansen R.A."/>
            <person name="Bodily P.M."/>
            <person name="Hart A.A."/>
            <person name="Coleman C.E."/>
        </authorList>
    </citation>
    <scope>NUCLEOTIDE SEQUENCE [LARGE SCALE GENOMIC DNA]</scope>
    <source>
        <strain evidence="8 9">CCB06</strain>
        <tissue evidence="8">Mycelium</tissue>
    </source>
</reference>
<feature type="compositionally biased region" description="Basic and acidic residues" evidence="5">
    <location>
        <begin position="116"/>
        <end position="128"/>
    </location>
</feature>
<keyword evidence="4" id="KW-0963">Cytoplasm</keyword>
<feature type="compositionally biased region" description="Polar residues" evidence="5">
    <location>
        <begin position="901"/>
        <end position="917"/>
    </location>
</feature>
<evidence type="ECO:0000256" key="1">
    <source>
        <dbReference type="ARBA" id="ARBA00004201"/>
    </source>
</evidence>
<dbReference type="Pfam" id="PF01841">
    <property type="entry name" value="Transglut_core"/>
    <property type="match status" value="1"/>
</dbReference>
<dbReference type="PANTHER" id="PTHR13612">
    <property type="entry name" value="ENHANCER OF MRNA-DECAPPING PROTEIN 3"/>
    <property type="match status" value="1"/>
</dbReference>
<evidence type="ECO:0000256" key="2">
    <source>
        <dbReference type="ARBA" id="ARBA00006610"/>
    </source>
</evidence>
<dbReference type="Pfam" id="PF03853">
    <property type="entry name" value="YjeF_N"/>
    <property type="match status" value="1"/>
</dbReference>
<evidence type="ECO:0000313" key="9">
    <source>
        <dbReference type="Proteomes" id="UP000265663"/>
    </source>
</evidence>
<dbReference type="SMART" id="SM01199">
    <property type="entry name" value="FDF"/>
    <property type="match status" value="1"/>
</dbReference>
<dbReference type="SMART" id="SM00460">
    <property type="entry name" value="TGc"/>
    <property type="match status" value="1"/>
</dbReference>
<sequence>MAEGSIKSRIAALNLEEVHTPVPGTKPTYSYDAATSKKKPPPPPPSARPPAYSRQTVNNPPVLSNAPTSARQLGNQPMIGIESPKPIAKLSPALPPRPPPRNASTAKPSPALPPRKASESSVRRRESSESISTIASGISTLSLGSSKTNGTYHSNSSTGTLYQVRAPAFDPAKLPPLPPKRAPEDSGKSSATLNAMKSKRDYVPAQALPPKLKTPNLPARPSLPPRQSDVREESSRPVPALPQRQPSNETCRKSRSIVPPPPRPSALEMGFNNKAPAPPPVPSNRPTATTSDSAPTPGAPPPIPRSSRPNLEAIMASKPKPGVVASCLKCRDFSGPDNHAAQFPRTQLPSSDVGWLAHQLCAPFTSPTDKARAIFTWLHHNVDYDVHSFFNGTISPTTPEKTIASGLAVCEGYAGLFAALALKAGLEAMVCSGACKGFGYSPLEPGQPVPPYESTHAWNAVKIDNDEWKLVDPCWGAGHIGCPNRGEGYVRSFNPSQFIMDNNEFGLKHFPGEASHQFRTDGRVVSYEEFMRDDQGGRVHVFGDAFKEHGIGERTFEPWQAQIKVNDAYASAMVRFQFSTICPHWDSGRHGKGPPYLMLLSIAGRDGRKPDYKPFNTDGHTWWLDVARVELGAPGQKIGLNAVSIFNGKDARGMSITTWNNKRGYSCNFGCGPGKHCSLSSTNMATAFVGLAVTVTLRNPPGAVLVGVVSGVDPQTSTLTLQDVVFLSSGHRLASYKVEGHMIADIKVKASAPAPAPAPPQPPPYLQYAAFHAQQAPRNIGPSMPHLVNQPSSIPHAGEPMHVRQTSRQPAPQPAQAAPFVDPAILSMGKRTSRPSSLAQPMATAPQEAPATPIKPITTASAVAVSNKKNHGIRKPSAATLEGPFSSLDIADAEEADSEARTIQATARRVSINTTRTGKPMDDSSPQKIDEGGKKTRRGGKSRKKELAAQERKNGSDPDASRKGKGNGWRNTPMLQAAEQPETRTPGVIGGRVGLAAANASNRKTKRQQALEAANGWATEDATDIQELPEFDFQSNLSKFDKRTVFNQIRNEDTTADEDRLVSFNRLARPGTHGGKNLHPTENVLDRKLKSTTNTSSEEESDFGSGRNSRRAMSRASGKRAPIRQGSGVGVQADLDIMGSGILRANRSFIGRPYTSSHATGSPKPGRVTSPLDSPLESSSKGCLRLIFNNRKCFAITPGSMLAVEETAEVEFGLTEDIIAESSGRGIAEVALTAINPGGRRLARDNPNPHPVIVVLAGNHRGGARAVAAARHLAQRGPKVMVALLGFERNADWDKDIRRQVDLFRKFGGSVRAWGQTEEALKRLQAPPELIIDALLGRHKEFEALGDEDQRVVLGIVGWANKSRAACLAVETPSGLGGLTGEVSILEGEPLEVRAKYIVCLGAPRTGLLRALQNGAGRDPQWLIWIVDIGVNKPWRSAGISGGKGIRFGEQWVVQARFEETPSLVDGGHA</sequence>
<name>A0A3M7M799_9PLEO</name>
<proteinExistence type="inferred from homology"/>
<protein>
    <recommendedName>
        <fullName evidence="3">Enhancer of mRNA-decapping protein 3</fullName>
    </recommendedName>
</protein>
<dbReference type="GO" id="GO:0000932">
    <property type="term" value="C:P-body"/>
    <property type="evidence" value="ECO:0007669"/>
    <property type="project" value="UniProtKB-SubCell"/>
</dbReference>
<feature type="region of interest" description="Disordered" evidence="5">
    <location>
        <begin position="13"/>
        <end position="309"/>
    </location>
</feature>
<dbReference type="InterPro" id="IPR036652">
    <property type="entry name" value="YjeF_N_dom_sf"/>
</dbReference>
<dbReference type="InterPro" id="IPR019050">
    <property type="entry name" value="FDF_dom"/>
</dbReference>
<dbReference type="SUPFAM" id="SSF64153">
    <property type="entry name" value="YjeF N-terminal domain-like"/>
    <property type="match status" value="1"/>
</dbReference>
<comment type="similarity">
    <text evidence="2">Belongs to the EDC3 family.</text>
</comment>
<feature type="compositionally biased region" description="Basic and acidic residues" evidence="5">
    <location>
        <begin position="945"/>
        <end position="962"/>
    </location>
</feature>
<dbReference type="PROSITE" id="PS51512">
    <property type="entry name" value="DFDF"/>
    <property type="match status" value="1"/>
</dbReference>
<feature type="compositionally biased region" description="Polar residues" evidence="5">
    <location>
        <begin position="144"/>
        <end position="161"/>
    </location>
</feature>
<feature type="compositionally biased region" description="Basic residues" evidence="5">
    <location>
        <begin position="1108"/>
        <end position="1122"/>
    </location>
</feature>
<dbReference type="Gene3D" id="3.40.50.10260">
    <property type="entry name" value="YjeF N-terminal domain"/>
    <property type="match status" value="1"/>
</dbReference>
<dbReference type="PANTHER" id="PTHR13612:SF0">
    <property type="entry name" value="ENHANCER OF MRNA-DECAPPING PROTEIN 3"/>
    <property type="match status" value="1"/>
</dbReference>
<accession>A0A3M7M799</accession>
<evidence type="ECO:0000256" key="5">
    <source>
        <dbReference type="SAM" id="MobiDB-lite"/>
    </source>
</evidence>
<dbReference type="GO" id="GO:0033962">
    <property type="term" value="P:P-body assembly"/>
    <property type="evidence" value="ECO:0007669"/>
    <property type="project" value="TreeGrafter"/>
</dbReference>
<feature type="region of interest" description="Disordered" evidence="5">
    <location>
        <begin position="1154"/>
        <end position="1175"/>
    </location>
</feature>
<feature type="region of interest" description="Disordered" evidence="5">
    <location>
        <begin position="896"/>
        <end position="989"/>
    </location>
</feature>
<dbReference type="InterPro" id="IPR038765">
    <property type="entry name" value="Papain-like_cys_pep_sf"/>
</dbReference>
<feature type="domain" description="YjeF N-terminal" evidence="6">
    <location>
        <begin position="1201"/>
        <end position="1437"/>
    </location>
</feature>
<dbReference type="InterPro" id="IPR025609">
    <property type="entry name" value="Lsm14-like_N"/>
</dbReference>
<dbReference type="GO" id="GO:0003729">
    <property type="term" value="F:mRNA binding"/>
    <property type="evidence" value="ECO:0007669"/>
    <property type="project" value="TreeGrafter"/>
</dbReference>
<organism evidence="8 9">
    <name type="scientific">Pyrenophora seminiperda CCB06</name>
    <dbReference type="NCBI Taxonomy" id="1302712"/>
    <lineage>
        <taxon>Eukaryota</taxon>
        <taxon>Fungi</taxon>
        <taxon>Dikarya</taxon>
        <taxon>Ascomycota</taxon>
        <taxon>Pezizomycotina</taxon>
        <taxon>Dothideomycetes</taxon>
        <taxon>Pleosporomycetidae</taxon>
        <taxon>Pleosporales</taxon>
        <taxon>Pleosporineae</taxon>
        <taxon>Pleosporaceae</taxon>
        <taxon>Pyrenophora</taxon>
    </lineage>
</organism>
<evidence type="ECO:0000256" key="3">
    <source>
        <dbReference type="ARBA" id="ARBA00015797"/>
    </source>
</evidence>
<evidence type="ECO:0000259" key="7">
    <source>
        <dbReference type="PROSITE" id="PS51512"/>
    </source>
</evidence>
<dbReference type="Proteomes" id="UP000265663">
    <property type="component" value="Unassembled WGS sequence"/>
</dbReference>
<evidence type="ECO:0000256" key="4">
    <source>
        <dbReference type="ARBA" id="ARBA00022490"/>
    </source>
</evidence>
<dbReference type="PROSITE" id="PS51385">
    <property type="entry name" value="YJEF_N"/>
    <property type="match status" value="1"/>
</dbReference>
<dbReference type="InterPro" id="IPR004443">
    <property type="entry name" value="YjeF_N_dom"/>
</dbReference>
<dbReference type="Gene3D" id="3.10.620.30">
    <property type="match status" value="1"/>
</dbReference>
<feature type="compositionally biased region" description="Basic residues" evidence="5">
    <location>
        <begin position="935"/>
        <end position="944"/>
    </location>
</feature>
<evidence type="ECO:0000259" key="6">
    <source>
        <dbReference type="PROSITE" id="PS51385"/>
    </source>
</evidence>
<dbReference type="GO" id="GO:0031087">
    <property type="term" value="P:deadenylation-independent decapping of nuclear-transcribed mRNA"/>
    <property type="evidence" value="ECO:0007669"/>
    <property type="project" value="TreeGrafter"/>
</dbReference>
<dbReference type="SUPFAM" id="SSF54001">
    <property type="entry name" value="Cysteine proteinases"/>
    <property type="match status" value="1"/>
</dbReference>
<feature type="compositionally biased region" description="Polar residues" evidence="5">
    <location>
        <begin position="54"/>
        <end position="75"/>
    </location>
</feature>
<feature type="compositionally biased region" description="Low complexity" evidence="5">
    <location>
        <begin position="129"/>
        <end position="143"/>
    </location>
</feature>
<evidence type="ECO:0000313" key="8">
    <source>
        <dbReference type="EMBL" id="RMZ70371.1"/>
    </source>
</evidence>
<keyword evidence="9" id="KW-1185">Reference proteome</keyword>